<keyword evidence="4" id="KW-1185">Reference proteome</keyword>
<reference evidence="3 4" key="1">
    <citation type="submission" date="2020-04" db="EMBL/GenBank/DDBJ databases">
        <authorList>
            <person name="De Canck E."/>
        </authorList>
    </citation>
    <scope>NUCLEOTIDE SEQUENCE [LARGE SCALE GENOMIC DNA]</scope>
    <source>
        <strain evidence="3 4">LMG 26690</strain>
    </source>
</reference>
<feature type="region of interest" description="Disordered" evidence="1">
    <location>
        <begin position="139"/>
        <end position="165"/>
    </location>
</feature>
<organism evidence="3 4">
    <name type="scientific">Achromobacter animicus</name>
    <dbReference type="NCBI Taxonomy" id="1389935"/>
    <lineage>
        <taxon>Bacteria</taxon>
        <taxon>Pseudomonadati</taxon>
        <taxon>Pseudomonadota</taxon>
        <taxon>Betaproteobacteria</taxon>
        <taxon>Burkholderiales</taxon>
        <taxon>Alcaligenaceae</taxon>
        <taxon>Achromobacter</taxon>
    </lineage>
</organism>
<evidence type="ECO:0000256" key="1">
    <source>
        <dbReference type="SAM" id="MobiDB-lite"/>
    </source>
</evidence>
<dbReference type="Pfam" id="PF03061">
    <property type="entry name" value="4HBT"/>
    <property type="match status" value="1"/>
</dbReference>
<evidence type="ECO:0000313" key="4">
    <source>
        <dbReference type="Proteomes" id="UP000494214"/>
    </source>
</evidence>
<dbReference type="AlphaFoldDB" id="A0A6S6ZJ75"/>
<dbReference type="Proteomes" id="UP000494214">
    <property type="component" value="Unassembled WGS sequence"/>
</dbReference>
<protein>
    <recommendedName>
        <fullName evidence="2">Thioesterase domain-containing protein</fullName>
    </recommendedName>
</protein>
<sequence>MDTHSADDSAVPPGWRKRALPGFAGLIGPLWVRKEDDGWAYGLLTTADHLNPAGVVHGGLLTALLDHGISAIAWEALGRRACVTVQLDTHFLAATREGQFLQVRGRVARATSSLVFMQGELSADGEVVATAVAVLKQVGPPRKTGGESAAGGPAAGKPAAGTPAE</sequence>
<dbReference type="SUPFAM" id="SSF54637">
    <property type="entry name" value="Thioesterase/thiol ester dehydrase-isomerase"/>
    <property type="match status" value="1"/>
</dbReference>
<dbReference type="EMBL" id="CADIJM010000002">
    <property type="protein sequence ID" value="CAB3677819.1"/>
    <property type="molecule type" value="Genomic_DNA"/>
</dbReference>
<dbReference type="Gene3D" id="3.10.129.10">
    <property type="entry name" value="Hotdog Thioesterase"/>
    <property type="match status" value="1"/>
</dbReference>
<dbReference type="CDD" id="cd03443">
    <property type="entry name" value="PaaI_thioesterase"/>
    <property type="match status" value="1"/>
</dbReference>
<evidence type="ECO:0000259" key="2">
    <source>
        <dbReference type="Pfam" id="PF03061"/>
    </source>
</evidence>
<name>A0A6S6ZJ75_9BURK</name>
<dbReference type="InterPro" id="IPR006683">
    <property type="entry name" value="Thioestr_dom"/>
</dbReference>
<feature type="compositionally biased region" description="Low complexity" evidence="1">
    <location>
        <begin position="146"/>
        <end position="165"/>
    </location>
</feature>
<dbReference type="RefSeq" id="WP_175122415.1">
    <property type="nucleotide sequence ID" value="NZ_CADIJM010000002.1"/>
</dbReference>
<gene>
    <name evidence="3" type="ORF">LMG26690_01429</name>
</gene>
<feature type="domain" description="Thioesterase" evidence="2">
    <location>
        <begin position="54"/>
        <end position="128"/>
    </location>
</feature>
<evidence type="ECO:0000313" key="3">
    <source>
        <dbReference type="EMBL" id="CAB3677819.1"/>
    </source>
</evidence>
<accession>A0A6S6ZJ75</accession>
<dbReference type="GO" id="GO:0016790">
    <property type="term" value="F:thiolester hydrolase activity"/>
    <property type="evidence" value="ECO:0007669"/>
    <property type="project" value="UniProtKB-ARBA"/>
</dbReference>
<proteinExistence type="predicted"/>
<dbReference type="InterPro" id="IPR029069">
    <property type="entry name" value="HotDog_dom_sf"/>
</dbReference>